<dbReference type="GO" id="GO:0004326">
    <property type="term" value="F:tetrahydrofolylpolyglutamate synthase activity"/>
    <property type="evidence" value="ECO:0007669"/>
    <property type="project" value="UniProtKB-EC"/>
</dbReference>
<evidence type="ECO:0000256" key="8">
    <source>
        <dbReference type="ARBA" id="ARBA00030592"/>
    </source>
</evidence>
<comment type="similarity">
    <text evidence="1 10">Belongs to the folylpolyglutamate synthase family.</text>
</comment>
<evidence type="ECO:0000256" key="1">
    <source>
        <dbReference type="ARBA" id="ARBA00008276"/>
    </source>
</evidence>
<dbReference type="InterPro" id="IPR004101">
    <property type="entry name" value="Mur_ligase_C"/>
</dbReference>
<dbReference type="InterPro" id="IPR001645">
    <property type="entry name" value="Folylpolyglutamate_synth"/>
</dbReference>
<dbReference type="PANTHER" id="PTHR11136:SF0">
    <property type="entry name" value="DIHYDROFOLATE SYNTHETASE-RELATED"/>
    <property type="match status" value="1"/>
</dbReference>
<name>A0A1G6C4F4_EUBOX</name>
<evidence type="ECO:0000313" key="13">
    <source>
        <dbReference type="EMBL" id="SDB27740.1"/>
    </source>
</evidence>
<evidence type="ECO:0000256" key="4">
    <source>
        <dbReference type="ARBA" id="ARBA00022723"/>
    </source>
</evidence>
<dbReference type="AlphaFoldDB" id="A0A1G6C4F4"/>
<dbReference type="STRING" id="1732.SAMN02910417_02074"/>
<dbReference type="PIRSF" id="PIRSF001563">
    <property type="entry name" value="Folylpolyglu_synth"/>
    <property type="match status" value="1"/>
</dbReference>
<dbReference type="PANTHER" id="PTHR11136">
    <property type="entry name" value="FOLYLPOLYGLUTAMATE SYNTHASE-RELATED"/>
    <property type="match status" value="1"/>
</dbReference>
<protein>
    <recommendedName>
        <fullName evidence="2">tetrahydrofolate synthase</fullName>
        <ecNumber evidence="2">6.3.2.17</ecNumber>
    </recommendedName>
    <alternativeName>
        <fullName evidence="8">Tetrahydrofolylpolyglutamate synthase</fullName>
    </alternativeName>
</protein>
<dbReference type="GO" id="GO:0005524">
    <property type="term" value="F:ATP binding"/>
    <property type="evidence" value="ECO:0007669"/>
    <property type="project" value="UniProtKB-KW"/>
</dbReference>
<proteinExistence type="inferred from homology"/>
<sequence length="427" mass="48061">MMNYEETMKLIEEVAKLGSVPGLESIKELMKQLDNIQDTFPVLHVAGTNGKGSTCHYMASILKEAGYTVGCFMTPDVYCYEDKFIIDGDRITKEELARYYSVVEDACQKMTEKNMVHPTLFEMEVAVAFLAFTAHRVDLVILECGMGGALDATNILTSPLQCIFTPIGMDHMAFLGEDIESIALAKSGIIKEKTTVITAPQKPPVLEILQKQTSDKEGDFCMVAREEIRNVHNTRDGLVFDYKDYKKLEIRAQALYQIENASTAILACEQLAKHLSITQEHIRHGLLIKPPFGRFEQIAQKPQVYLDGAHNEPAALRLSKTVENKFTNKSIVYIIGMLKDKACERVLEIMSQHTQTVVCMPTVGERGLSALELSEYAKAYYKHIEVARDCEQAVDRALQLKPEVIICFGSLSQLKNIKDCFRKRIEE</sequence>
<keyword evidence="4" id="KW-0479">Metal-binding</keyword>
<dbReference type="NCBIfam" id="TIGR01499">
    <property type="entry name" value="folC"/>
    <property type="match status" value="1"/>
</dbReference>
<dbReference type="SUPFAM" id="SSF53623">
    <property type="entry name" value="MurD-like peptide ligases, catalytic domain"/>
    <property type="match status" value="1"/>
</dbReference>
<keyword evidence="7" id="KW-0460">Magnesium</keyword>
<keyword evidence="6 10" id="KW-0067">ATP-binding</keyword>
<evidence type="ECO:0000256" key="9">
    <source>
        <dbReference type="ARBA" id="ARBA00047493"/>
    </source>
</evidence>
<dbReference type="InterPro" id="IPR036565">
    <property type="entry name" value="Mur-like_cat_sf"/>
</dbReference>
<dbReference type="PROSITE" id="PS01012">
    <property type="entry name" value="FOLYLPOLYGLU_SYNT_2"/>
    <property type="match status" value="1"/>
</dbReference>
<feature type="domain" description="Mur ligase C-terminal" evidence="11">
    <location>
        <begin position="293"/>
        <end position="410"/>
    </location>
</feature>
<keyword evidence="3 10" id="KW-0436">Ligase</keyword>
<dbReference type="EC" id="6.3.2.17" evidence="2"/>
<dbReference type="InterPro" id="IPR036615">
    <property type="entry name" value="Mur_ligase_C_dom_sf"/>
</dbReference>
<dbReference type="GO" id="GO:0008841">
    <property type="term" value="F:dihydrofolate synthase activity"/>
    <property type="evidence" value="ECO:0007669"/>
    <property type="project" value="TreeGrafter"/>
</dbReference>
<dbReference type="RefSeq" id="WP_090174291.1">
    <property type="nucleotide sequence ID" value="NZ_FMXR01000015.1"/>
</dbReference>
<dbReference type="Pfam" id="PF02875">
    <property type="entry name" value="Mur_ligase_C"/>
    <property type="match status" value="1"/>
</dbReference>
<dbReference type="OrthoDB" id="9809356at2"/>
<dbReference type="InterPro" id="IPR018109">
    <property type="entry name" value="Folylpolyglutamate_synth_CS"/>
</dbReference>
<evidence type="ECO:0000256" key="10">
    <source>
        <dbReference type="PIRNR" id="PIRNR001563"/>
    </source>
</evidence>
<evidence type="ECO:0000256" key="6">
    <source>
        <dbReference type="ARBA" id="ARBA00022840"/>
    </source>
</evidence>
<evidence type="ECO:0000256" key="5">
    <source>
        <dbReference type="ARBA" id="ARBA00022741"/>
    </source>
</evidence>
<organism evidence="13 14">
    <name type="scientific">Eubacterium oxidoreducens</name>
    <dbReference type="NCBI Taxonomy" id="1732"/>
    <lineage>
        <taxon>Bacteria</taxon>
        <taxon>Bacillati</taxon>
        <taxon>Bacillota</taxon>
        <taxon>Clostridia</taxon>
        <taxon>Eubacteriales</taxon>
        <taxon>Eubacteriaceae</taxon>
        <taxon>Eubacterium</taxon>
    </lineage>
</organism>
<dbReference type="InterPro" id="IPR013221">
    <property type="entry name" value="Mur_ligase_cen"/>
</dbReference>
<keyword evidence="14" id="KW-1185">Reference proteome</keyword>
<dbReference type="Gene3D" id="3.90.190.20">
    <property type="entry name" value="Mur ligase, C-terminal domain"/>
    <property type="match status" value="1"/>
</dbReference>
<dbReference type="GO" id="GO:0005829">
    <property type="term" value="C:cytosol"/>
    <property type="evidence" value="ECO:0007669"/>
    <property type="project" value="TreeGrafter"/>
</dbReference>
<comment type="catalytic activity">
    <reaction evidence="9">
        <text>(6S)-5,6,7,8-tetrahydrofolyl-(gamma-L-Glu)(n) + L-glutamate + ATP = (6S)-5,6,7,8-tetrahydrofolyl-(gamma-L-Glu)(n+1) + ADP + phosphate + H(+)</text>
        <dbReference type="Rhea" id="RHEA:10580"/>
        <dbReference type="Rhea" id="RHEA-COMP:14738"/>
        <dbReference type="Rhea" id="RHEA-COMP:14740"/>
        <dbReference type="ChEBI" id="CHEBI:15378"/>
        <dbReference type="ChEBI" id="CHEBI:29985"/>
        <dbReference type="ChEBI" id="CHEBI:30616"/>
        <dbReference type="ChEBI" id="CHEBI:43474"/>
        <dbReference type="ChEBI" id="CHEBI:141005"/>
        <dbReference type="ChEBI" id="CHEBI:456216"/>
        <dbReference type="EC" id="6.3.2.17"/>
    </reaction>
</comment>
<evidence type="ECO:0000313" key="14">
    <source>
        <dbReference type="Proteomes" id="UP000199228"/>
    </source>
</evidence>
<dbReference type="SUPFAM" id="SSF53244">
    <property type="entry name" value="MurD-like peptide ligases, peptide-binding domain"/>
    <property type="match status" value="1"/>
</dbReference>
<evidence type="ECO:0000259" key="12">
    <source>
        <dbReference type="Pfam" id="PF08245"/>
    </source>
</evidence>
<feature type="domain" description="Mur ligase central" evidence="12">
    <location>
        <begin position="45"/>
        <end position="267"/>
    </location>
</feature>
<dbReference type="EMBL" id="FMXR01000015">
    <property type="protein sequence ID" value="SDB27740.1"/>
    <property type="molecule type" value="Genomic_DNA"/>
</dbReference>
<dbReference type="GO" id="GO:0046872">
    <property type="term" value="F:metal ion binding"/>
    <property type="evidence" value="ECO:0007669"/>
    <property type="project" value="UniProtKB-KW"/>
</dbReference>
<keyword evidence="5 10" id="KW-0547">Nucleotide-binding</keyword>
<gene>
    <name evidence="13" type="ORF">SAMN02910417_02074</name>
</gene>
<accession>A0A1G6C4F4</accession>
<reference evidence="13 14" key="1">
    <citation type="submission" date="2016-10" db="EMBL/GenBank/DDBJ databases">
        <authorList>
            <person name="de Groot N.N."/>
        </authorList>
    </citation>
    <scope>NUCLEOTIDE SEQUENCE [LARGE SCALE GENOMIC DNA]</scope>
    <source>
        <strain evidence="13 14">DSM 3217</strain>
    </source>
</reference>
<dbReference type="Gene3D" id="3.40.1190.10">
    <property type="entry name" value="Mur-like, catalytic domain"/>
    <property type="match status" value="1"/>
</dbReference>
<evidence type="ECO:0000256" key="7">
    <source>
        <dbReference type="ARBA" id="ARBA00022842"/>
    </source>
</evidence>
<evidence type="ECO:0000256" key="3">
    <source>
        <dbReference type="ARBA" id="ARBA00022598"/>
    </source>
</evidence>
<dbReference type="Pfam" id="PF08245">
    <property type="entry name" value="Mur_ligase_M"/>
    <property type="match status" value="1"/>
</dbReference>
<evidence type="ECO:0000256" key="2">
    <source>
        <dbReference type="ARBA" id="ARBA00013025"/>
    </source>
</evidence>
<evidence type="ECO:0000259" key="11">
    <source>
        <dbReference type="Pfam" id="PF02875"/>
    </source>
</evidence>
<dbReference type="PROSITE" id="PS01011">
    <property type="entry name" value="FOLYLPOLYGLU_SYNT_1"/>
    <property type="match status" value="1"/>
</dbReference>
<dbReference type="Proteomes" id="UP000199228">
    <property type="component" value="Unassembled WGS sequence"/>
</dbReference>